<dbReference type="SUPFAM" id="SSF48403">
    <property type="entry name" value="Ankyrin repeat"/>
    <property type="match status" value="1"/>
</dbReference>
<evidence type="ECO:0000313" key="2">
    <source>
        <dbReference type="EMBL" id="OHT01959.1"/>
    </source>
</evidence>
<dbReference type="Proteomes" id="UP000179807">
    <property type="component" value="Unassembled WGS sequence"/>
</dbReference>
<sequence length="59" mass="6801">MVELLFENGAYIDAQDDQGRTPLHYAAMNSHGDIARFLIGSNCDHLLTNVYFFILERWP</sequence>
<keyword evidence="3" id="KW-1185">Reference proteome</keyword>
<dbReference type="GeneID" id="94842434"/>
<dbReference type="SMART" id="SM00248">
    <property type="entry name" value="ANK"/>
    <property type="match status" value="1"/>
</dbReference>
<comment type="caution">
    <text evidence="2">The sequence shown here is derived from an EMBL/GenBank/DDBJ whole genome shotgun (WGS) entry which is preliminary data.</text>
</comment>
<accession>A0A1J4JS45</accession>
<protein>
    <submittedName>
        <fullName evidence="2">Uncharacterized protein</fullName>
    </submittedName>
</protein>
<dbReference type="InterPro" id="IPR002110">
    <property type="entry name" value="Ankyrin_rpt"/>
</dbReference>
<dbReference type="EMBL" id="MLAK01000888">
    <property type="protein sequence ID" value="OHT01959.1"/>
    <property type="molecule type" value="Genomic_DNA"/>
</dbReference>
<dbReference type="AlphaFoldDB" id="A0A1J4JS45"/>
<evidence type="ECO:0000313" key="3">
    <source>
        <dbReference type="Proteomes" id="UP000179807"/>
    </source>
</evidence>
<keyword evidence="1" id="KW-0040">ANK repeat</keyword>
<feature type="repeat" description="ANK" evidence="1">
    <location>
        <begin position="18"/>
        <end position="50"/>
    </location>
</feature>
<gene>
    <name evidence="2" type="ORF">TRFO_31098</name>
</gene>
<dbReference type="Gene3D" id="1.25.40.20">
    <property type="entry name" value="Ankyrin repeat-containing domain"/>
    <property type="match status" value="1"/>
</dbReference>
<dbReference type="OrthoDB" id="194358at2759"/>
<reference evidence="2" key="1">
    <citation type="submission" date="2016-10" db="EMBL/GenBank/DDBJ databases">
        <authorList>
            <person name="Benchimol M."/>
            <person name="Almeida L.G."/>
            <person name="Vasconcelos A.T."/>
            <person name="Perreira-Neves A."/>
            <person name="Rosa I.A."/>
            <person name="Tasca T."/>
            <person name="Bogo M.R."/>
            <person name="de Souza W."/>
        </authorList>
    </citation>
    <scope>NUCLEOTIDE SEQUENCE [LARGE SCALE GENOMIC DNA]</scope>
    <source>
        <strain evidence="2">K</strain>
    </source>
</reference>
<proteinExistence type="predicted"/>
<dbReference type="PROSITE" id="PS50297">
    <property type="entry name" value="ANK_REP_REGION"/>
    <property type="match status" value="1"/>
</dbReference>
<dbReference type="PROSITE" id="PS50088">
    <property type="entry name" value="ANK_REPEAT"/>
    <property type="match status" value="1"/>
</dbReference>
<dbReference type="VEuPathDB" id="TrichDB:TRFO_31098"/>
<dbReference type="InterPro" id="IPR036770">
    <property type="entry name" value="Ankyrin_rpt-contain_sf"/>
</dbReference>
<dbReference type="RefSeq" id="XP_068355095.1">
    <property type="nucleotide sequence ID" value="XM_068507730.1"/>
</dbReference>
<name>A0A1J4JS45_9EUKA</name>
<evidence type="ECO:0000256" key="1">
    <source>
        <dbReference type="PROSITE-ProRule" id="PRU00023"/>
    </source>
</evidence>
<dbReference type="Pfam" id="PF13637">
    <property type="entry name" value="Ank_4"/>
    <property type="match status" value="1"/>
</dbReference>
<organism evidence="2 3">
    <name type="scientific">Tritrichomonas foetus</name>
    <dbReference type="NCBI Taxonomy" id="1144522"/>
    <lineage>
        <taxon>Eukaryota</taxon>
        <taxon>Metamonada</taxon>
        <taxon>Parabasalia</taxon>
        <taxon>Tritrichomonadida</taxon>
        <taxon>Tritrichomonadidae</taxon>
        <taxon>Tritrichomonas</taxon>
    </lineage>
</organism>